<evidence type="ECO:0000256" key="4">
    <source>
        <dbReference type="PIRSR" id="PIRSR004846-1"/>
    </source>
</evidence>
<dbReference type="GO" id="GO:0030973">
    <property type="term" value="F:molybdate ion binding"/>
    <property type="evidence" value="ECO:0007669"/>
    <property type="project" value="InterPro"/>
</dbReference>
<dbReference type="Proteomes" id="UP000069015">
    <property type="component" value="Chromosome 1"/>
</dbReference>
<dbReference type="PANTHER" id="PTHR30632:SF14">
    <property type="entry name" value="TUNGSTATE_MOLYBDATE_CHROMATE-BINDING PROTEIN MODA"/>
    <property type="match status" value="1"/>
</dbReference>
<dbReference type="PIRSF" id="PIRSF004846">
    <property type="entry name" value="ModA"/>
    <property type="match status" value="1"/>
</dbReference>
<dbReference type="Pfam" id="PF13531">
    <property type="entry name" value="SBP_bac_11"/>
    <property type="match status" value="1"/>
</dbReference>
<keyword evidence="3" id="KW-0732">Signal</keyword>
<feature type="binding site" evidence="4">
    <location>
        <position position="49"/>
    </location>
    <ligand>
        <name>molybdate</name>
        <dbReference type="ChEBI" id="CHEBI:36264"/>
    </ligand>
</feature>
<keyword evidence="4" id="KW-0500">Molybdenum</keyword>
<evidence type="ECO:0000313" key="5">
    <source>
        <dbReference type="EMBL" id="ALU44927.1"/>
    </source>
</evidence>
<evidence type="ECO:0000313" key="6">
    <source>
        <dbReference type="Proteomes" id="UP000069015"/>
    </source>
</evidence>
<accession>A0A0U3IA21</accession>
<dbReference type="InterPro" id="IPR005950">
    <property type="entry name" value="ModA"/>
</dbReference>
<dbReference type="InterPro" id="IPR044084">
    <property type="entry name" value="AvModA-like_subst-bd"/>
</dbReference>
<dbReference type="EMBL" id="CP013611">
    <property type="protein sequence ID" value="ALU44927.1"/>
    <property type="molecule type" value="Genomic_DNA"/>
</dbReference>
<dbReference type="GO" id="GO:0046872">
    <property type="term" value="F:metal ion binding"/>
    <property type="evidence" value="ECO:0007669"/>
    <property type="project" value="UniProtKB-KW"/>
</dbReference>
<sequence>MLVCSILQSASAGTLYVASASNFKPALEQLITLFSQQTGHSVHATYGSSGKLFLQIQHGAPYDLFFSADTHKPLRLVQTSYAEKEFQRTYAIGRLALWSNKSGVELQNGKFLHSKQLTRLALADEKLAPYGVAAEQTLKSLSAHQSTRNRWVVAHSVIQAFHFVSTGNVDAGFVPVSYLISQGIAFDEQVWIVPDLLYSPVRQDMVLLTRSQGNPAAIQFWQFIQSAQAKAAITSYGYGIME</sequence>
<dbReference type="PANTHER" id="PTHR30632">
    <property type="entry name" value="MOLYBDATE-BINDING PERIPLASMIC PROTEIN"/>
    <property type="match status" value="1"/>
</dbReference>
<dbReference type="Gene3D" id="3.40.190.10">
    <property type="entry name" value="Periplasmic binding protein-like II"/>
    <property type="match status" value="2"/>
</dbReference>
<evidence type="ECO:0000256" key="1">
    <source>
        <dbReference type="ARBA" id="ARBA00009175"/>
    </source>
</evidence>
<keyword evidence="2 4" id="KW-0479">Metal-binding</keyword>
<comment type="similarity">
    <text evidence="1">Belongs to the bacterial solute-binding protein ModA family.</text>
</comment>
<protein>
    <recommendedName>
        <fullName evidence="7">Molybdate ABC transporter substrate-binding protein</fullName>
    </recommendedName>
</protein>
<dbReference type="CDD" id="cd13539">
    <property type="entry name" value="PBP2_AvModA"/>
    <property type="match status" value="1"/>
</dbReference>
<reference evidence="5 6" key="1">
    <citation type="submission" date="2015-12" db="EMBL/GenBank/DDBJ databases">
        <title>Complete genome sequence of Pseudoalteromonas rubra SCSIO 6842, harboring a conjugative plasmid.</title>
        <authorList>
            <person name="Li B."/>
            <person name="Wang X."/>
        </authorList>
    </citation>
    <scope>NUCLEOTIDE SEQUENCE [LARGE SCALE GENOMIC DNA]</scope>
    <source>
        <strain evidence="5 6">SCSIO 6842</strain>
    </source>
</reference>
<evidence type="ECO:0008006" key="7">
    <source>
        <dbReference type="Google" id="ProtNLM"/>
    </source>
</evidence>
<dbReference type="AlphaFoldDB" id="A0A0U3IA21"/>
<evidence type="ECO:0000256" key="3">
    <source>
        <dbReference type="ARBA" id="ARBA00022729"/>
    </source>
</evidence>
<organism evidence="5 6">
    <name type="scientific">Pseudoalteromonas rubra</name>
    <dbReference type="NCBI Taxonomy" id="43658"/>
    <lineage>
        <taxon>Bacteria</taxon>
        <taxon>Pseudomonadati</taxon>
        <taxon>Pseudomonadota</taxon>
        <taxon>Gammaproteobacteria</taxon>
        <taxon>Alteromonadales</taxon>
        <taxon>Pseudoalteromonadaceae</taxon>
        <taxon>Pseudoalteromonas</taxon>
    </lineage>
</organism>
<dbReference type="KEGG" id="prr:AT705_19415"/>
<dbReference type="InterPro" id="IPR050682">
    <property type="entry name" value="ModA/WtpA"/>
</dbReference>
<dbReference type="NCBIfam" id="TIGR01256">
    <property type="entry name" value="modA"/>
    <property type="match status" value="1"/>
</dbReference>
<evidence type="ECO:0000256" key="2">
    <source>
        <dbReference type="ARBA" id="ARBA00022723"/>
    </source>
</evidence>
<dbReference type="SUPFAM" id="SSF53850">
    <property type="entry name" value="Periplasmic binding protein-like II"/>
    <property type="match status" value="1"/>
</dbReference>
<dbReference type="GO" id="GO:0015689">
    <property type="term" value="P:molybdate ion transport"/>
    <property type="evidence" value="ECO:0007669"/>
    <property type="project" value="InterPro"/>
</dbReference>
<name>A0A0U3IA21_9GAMM</name>
<feature type="binding site" evidence="4">
    <location>
        <position position="157"/>
    </location>
    <ligand>
        <name>molybdate</name>
        <dbReference type="ChEBI" id="CHEBI:36264"/>
    </ligand>
</feature>
<proteinExistence type="inferred from homology"/>
<gene>
    <name evidence="5" type="ORF">AT705_19415</name>
</gene>